<evidence type="ECO:0000256" key="3">
    <source>
        <dbReference type="ARBA" id="ARBA00022448"/>
    </source>
</evidence>
<evidence type="ECO:0000256" key="5">
    <source>
        <dbReference type="ARBA" id="ARBA00023015"/>
    </source>
</evidence>
<gene>
    <name evidence="10" type="ORF">J2Z66_008660</name>
</gene>
<keyword evidence="7" id="KW-0804">Transcription</keyword>
<dbReference type="PANTHER" id="PTHR30532">
    <property type="entry name" value="IRON III DICITRATE-BINDING PERIPLASMIC PROTEIN"/>
    <property type="match status" value="1"/>
</dbReference>
<dbReference type="InterPro" id="IPR037923">
    <property type="entry name" value="HTH-like"/>
</dbReference>
<dbReference type="Pfam" id="PF02311">
    <property type="entry name" value="AraC_binding"/>
    <property type="match status" value="1"/>
</dbReference>
<evidence type="ECO:0000256" key="4">
    <source>
        <dbReference type="ARBA" id="ARBA00022729"/>
    </source>
</evidence>
<dbReference type="SUPFAM" id="SSF53807">
    <property type="entry name" value="Helical backbone' metal receptor"/>
    <property type="match status" value="1"/>
</dbReference>
<feature type="domain" description="Fe/B12 periplasmic-binding" evidence="9">
    <location>
        <begin position="276"/>
        <end position="533"/>
    </location>
</feature>
<dbReference type="Gene3D" id="3.40.50.1980">
    <property type="entry name" value="Nitrogenase molybdenum iron protein domain"/>
    <property type="match status" value="2"/>
</dbReference>
<dbReference type="Pfam" id="PF01497">
    <property type="entry name" value="Peripla_BP_2"/>
    <property type="match status" value="1"/>
</dbReference>
<dbReference type="PANTHER" id="PTHR30532:SF1">
    <property type="entry name" value="IRON(3+)-HYDROXAMATE-BINDING PROTEIN FHUD"/>
    <property type="match status" value="1"/>
</dbReference>
<dbReference type="Pfam" id="PF12833">
    <property type="entry name" value="HTH_18"/>
    <property type="match status" value="1"/>
</dbReference>
<dbReference type="Gene3D" id="1.10.10.60">
    <property type="entry name" value="Homeodomain-like"/>
    <property type="match status" value="2"/>
</dbReference>
<dbReference type="InterPro" id="IPR002491">
    <property type="entry name" value="ABC_transptr_periplasmic_BD"/>
</dbReference>
<proteinExistence type="inferred from homology"/>
<sequence length="533" mass="61110">MSNPDPLRLLDKLLFTTIRMYGYQGKTGDVLRKKTLHTYALCSVTRGKGILTINGSLYQVGKGDLFVLLPGMIIEGKSHSVEPIQYTLILFSCVQLSRHKSDWRVEQPDLLVQGRLTVSCDAPPIKGLLDQLMDLNKSRLAQDKAAMKYMLSRLLLLVIQMEDRQEEKQDEVGMERALGYMNENYMKDIKIDQLARMAGFSTNHFTKSFKHQMNMTPTEYLLKQRIARAKQLLFASGKMKEVAQQVGYKDEHYFSRVFKKAEGVAPTFYVKNKCHRIATLYYGLDDHLITLGLKPVAALSYAERVSHMYPVPVLSKHNQEGLLLDSFKPNYEKLMRTKPDLMLTSDRLEQDEALNQIAPTTVLKHSNHYGSMLEHIAKILGREQQAAVWMDKYAECRGTLKEKISARWGKQTAIFIRVRPNFYRIYGSLNQTGYLLYDDLGLTLPSGFPEQEWAVDIRLNDLHLFNPNHIFLMADPTEAARKRLQELLYSEQWAALDAVRHHRVYDASDLLFKTLGPTGRMWAMKHAAAQLGI</sequence>
<dbReference type="SUPFAM" id="SSF51215">
    <property type="entry name" value="Regulatory protein AraC"/>
    <property type="match status" value="1"/>
</dbReference>
<name>A0ABS4JAV5_9BACL</name>
<evidence type="ECO:0000256" key="1">
    <source>
        <dbReference type="ARBA" id="ARBA00004196"/>
    </source>
</evidence>
<evidence type="ECO:0000256" key="6">
    <source>
        <dbReference type="ARBA" id="ARBA00023125"/>
    </source>
</evidence>
<dbReference type="PROSITE" id="PS50983">
    <property type="entry name" value="FE_B12_PBP"/>
    <property type="match status" value="1"/>
</dbReference>
<reference evidence="10 11" key="1">
    <citation type="submission" date="2021-03" db="EMBL/GenBank/DDBJ databases">
        <title>Genomic Encyclopedia of Type Strains, Phase IV (KMG-IV): sequencing the most valuable type-strain genomes for metagenomic binning, comparative biology and taxonomic classification.</title>
        <authorList>
            <person name="Goeker M."/>
        </authorList>
    </citation>
    <scope>NUCLEOTIDE SEQUENCE [LARGE SCALE GENOMIC DNA]</scope>
    <source>
        <strain evidence="10 11">DSM 26048</strain>
    </source>
</reference>
<dbReference type="InterPro" id="IPR009057">
    <property type="entry name" value="Homeodomain-like_sf"/>
</dbReference>
<keyword evidence="5" id="KW-0805">Transcription regulation</keyword>
<dbReference type="InterPro" id="IPR051313">
    <property type="entry name" value="Bact_iron-sidero_bind"/>
</dbReference>
<evidence type="ECO:0000259" key="9">
    <source>
        <dbReference type="PROSITE" id="PS50983"/>
    </source>
</evidence>
<dbReference type="InterPro" id="IPR018062">
    <property type="entry name" value="HTH_AraC-typ_CS"/>
</dbReference>
<dbReference type="PROSITE" id="PS01124">
    <property type="entry name" value="HTH_ARAC_FAMILY_2"/>
    <property type="match status" value="1"/>
</dbReference>
<dbReference type="SUPFAM" id="SSF46689">
    <property type="entry name" value="Homeodomain-like"/>
    <property type="match status" value="2"/>
</dbReference>
<evidence type="ECO:0000313" key="11">
    <source>
        <dbReference type="Proteomes" id="UP001519287"/>
    </source>
</evidence>
<organism evidence="10 11">
    <name type="scientific">Paenibacillus eucommiae</name>
    <dbReference type="NCBI Taxonomy" id="1355755"/>
    <lineage>
        <taxon>Bacteria</taxon>
        <taxon>Bacillati</taxon>
        <taxon>Bacillota</taxon>
        <taxon>Bacilli</taxon>
        <taxon>Bacillales</taxon>
        <taxon>Paenibacillaceae</taxon>
        <taxon>Paenibacillus</taxon>
    </lineage>
</organism>
<dbReference type="SMART" id="SM00342">
    <property type="entry name" value="HTH_ARAC"/>
    <property type="match status" value="1"/>
</dbReference>
<evidence type="ECO:0000259" key="8">
    <source>
        <dbReference type="PROSITE" id="PS01124"/>
    </source>
</evidence>
<keyword evidence="4" id="KW-0732">Signal</keyword>
<comment type="similarity">
    <text evidence="2">Belongs to the bacterial solute-binding protein 8 family.</text>
</comment>
<keyword evidence="3" id="KW-0813">Transport</keyword>
<dbReference type="RefSeq" id="WP_209979898.1">
    <property type="nucleotide sequence ID" value="NZ_JAGGLB010000063.1"/>
</dbReference>
<feature type="domain" description="HTH araC/xylS-type" evidence="8">
    <location>
        <begin position="175"/>
        <end position="272"/>
    </location>
</feature>
<evidence type="ECO:0000313" key="10">
    <source>
        <dbReference type="EMBL" id="MBP1996982.1"/>
    </source>
</evidence>
<comment type="subcellular location">
    <subcellularLocation>
        <location evidence="1">Cell envelope</location>
    </subcellularLocation>
</comment>
<dbReference type="PROSITE" id="PS00041">
    <property type="entry name" value="HTH_ARAC_FAMILY_1"/>
    <property type="match status" value="1"/>
</dbReference>
<accession>A0ABS4JAV5</accession>
<dbReference type="InterPro" id="IPR003313">
    <property type="entry name" value="AraC-bd"/>
</dbReference>
<dbReference type="Proteomes" id="UP001519287">
    <property type="component" value="Unassembled WGS sequence"/>
</dbReference>
<dbReference type="EMBL" id="JAGGLB010000063">
    <property type="protein sequence ID" value="MBP1996982.1"/>
    <property type="molecule type" value="Genomic_DNA"/>
</dbReference>
<keyword evidence="6" id="KW-0238">DNA-binding</keyword>
<comment type="caution">
    <text evidence="10">The sequence shown here is derived from an EMBL/GenBank/DDBJ whole genome shotgun (WGS) entry which is preliminary data.</text>
</comment>
<evidence type="ECO:0000256" key="7">
    <source>
        <dbReference type="ARBA" id="ARBA00023163"/>
    </source>
</evidence>
<keyword evidence="11" id="KW-1185">Reference proteome</keyword>
<evidence type="ECO:0000256" key="2">
    <source>
        <dbReference type="ARBA" id="ARBA00008814"/>
    </source>
</evidence>
<dbReference type="InterPro" id="IPR018060">
    <property type="entry name" value="HTH_AraC"/>
</dbReference>
<protein>
    <submittedName>
        <fullName evidence="10">ABC-type Fe3+-hydroxamate transport system substrate-binding protein</fullName>
    </submittedName>
</protein>